<dbReference type="EMBL" id="CAMPGE010013887">
    <property type="protein sequence ID" value="CAI2372594.1"/>
    <property type="molecule type" value="Genomic_DNA"/>
</dbReference>
<dbReference type="Proteomes" id="UP001295684">
    <property type="component" value="Unassembled WGS sequence"/>
</dbReference>
<evidence type="ECO:0000313" key="3">
    <source>
        <dbReference type="Proteomes" id="UP001295684"/>
    </source>
</evidence>
<name>A0AAD1XH45_EUPCR</name>
<dbReference type="AlphaFoldDB" id="A0AAD1XH45"/>
<comment type="caution">
    <text evidence="2">The sequence shown here is derived from an EMBL/GenBank/DDBJ whole genome shotgun (WGS) entry which is preliminary data.</text>
</comment>
<feature type="transmembrane region" description="Helical" evidence="1">
    <location>
        <begin position="269"/>
        <end position="288"/>
    </location>
</feature>
<evidence type="ECO:0008006" key="4">
    <source>
        <dbReference type="Google" id="ProtNLM"/>
    </source>
</evidence>
<sequence length="380" mass="44350">MFTTLSSTKGFAIGLCATSLTTIGGSFYLYNDRKKKLDSPIAQRALKVLLSDKRVVDFCGENIKPGYFITTKENKKEGSKTYTFKISGGSGKLKTVITADSAFHGSLKIFNEELEEHHQKKETKEKDYDVEDFEDNWPIDLEEYNIPNDTLYKKWKNEDNIEEENKKNIFENEKIWRIKSLRVSVDEDTRILLLPLPESKREKKLIDTRYALETNGDLYTIFNDKQGIYKSIDNENYKRFEDKTSEEIEEDIKAKRRKQFQTMTKVRKYQFMFFFGALIGYILLWPRISPKPILNSTMYHYAVDLIQKNKFVKQKLGENFMVVSCNGQRIPFLKHPDFEIVAKGKNSNAKFLISPSKDDDSENINSIYMLSSEDLKTYKI</sequence>
<proteinExistence type="predicted"/>
<keyword evidence="1" id="KW-0812">Transmembrane</keyword>
<keyword evidence="3" id="KW-1185">Reference proteome</keyword>
<gene>
    <name evidence="2" type="ORF">ECRASSUSDP1_LOCUS13925</name>
</gene>
<organism evidence="2 3">
    <name type="scientific">Euplotes crassus</name>
    <dbReference type="NCBI Taxonomy" id="5936"/>
    <lineage>
        <taxon>Eukaryota</taxon>
        <taxon>Sar</taxon>
        <taxon>Alveolata</taxon>
        <taxon>Ciliophora</taxon>
        <taxon>Intramacronucleata</taxon>
        <taxon>Spirotrichea</taxon>
        <taxon>Hypotrichia</taxon>
        <taxon>Euplotida</taxon>
        <taxon>Euplotidae</taxon>
        <taxon>Moneuplotes</taxon>
    </lineage>
</organism>
<protein>
    <recommendedName>
        <fullName evidence="4">Transmembrane protein</fullName>
    </recommendedName>
</protein>
<feature type="transmembrane region" description="Helical" evidence="1">
    <location>
        <begin position="12"/>
        <end position="30"/>
    </location>
</feature>
<evidence type="ECO:0000256" key="1">
    <source>
        <dbReference type="SAM" id="Phobius"/>
    </source>
</evidence>
<keyword evidence="1" id="KW-1133">Transmembrane helix</keyword>
<keyword evidence="1" id="KW-0472">Membrane</keyword>
<evidence type="ECO:0000313" key="2">
    <source>
        <dbReference type="EMBL" id="CAI2372594.1"/>
    </source>
</evidence>
<reference evidence="2" key="1">
    <citation type="submission" date="2023-07" db="EMBL/GenBank/DDBJ databases">
        <authorList>
            <consortium name="AG Swart"/>
            <person name="Singh M."/>
            <person name="Singh A."/>
            <person name="Seah K."/>
            <person name="Emmerich C."/>
        </authorList>
    </citation>
    <scope>NUCLEOTIDE SEQUENCE</scope>
    <source>
        <strain evidence="2">DP1</strain>
    </source>
</reference>
<accession>A0AAD1XH45</accession>